<comment type="caution">
    <text evidence="1">The sequence shown here is derived from an EMBL/GenBank/DDBJ whole genome shotgun (WGS) entry which is preliminary data.</text>
</comment>
<reference evidence="1 2" key="1">
    <citation type="submission" date="2019-12" db="EMBL/GenBank/DDBJ databases">
        <authorList>
            <person name="Floudas D."/>
            <person name="Bentzer J."/>
            <person name="Ahren D."/>
            <person name="Johansson T."/>
            <person name="Persson P."/>
            <person name="Tunlid A."/>
        </authorList>
    </citation>
    <scope>NUCLEOTIDE SEQUENCE [LARGE SCALE GENOMIC DNA]</scope>
    <source>
        <strain evidence="1 2">CBS 102.39</strain>
    </source>
</reference>
<dbReference type="AlphaFoldDB" id="A0A8H4VVR6"/>
<organism evidence="1 2">
    <name type="scientific">Agrocybe pediades</name>
    <dbReference type="NCBI Taxonomy" id="84607"/>
    <lineage>
        <taxon>Eukaryota</taxon>
        <taxon>Fungi</taxon>
        <taxon>Dikarya</taxon>
        <taxon>Basidiomycota</taxon>
        <taxon>Agaricomycotina</taxon>
        <taxon>Agaricomycetes</taxon>
        <taxon>Agaricomycetidae</taxon>
        <taxon>Agaricales</taxon>
        <taxon>Agaricineae</taxon>
        <taxon>Strophariaceae</taxon>
        <taxon>Agrocybe</taxon>
    </lineage>
</organism>
<proteinExistence type="predicted"/>
<name>A0A8H4VVR6_9AGAR</name>
<protein>
    <submittedName>
        <fullName evidence="1">Uncharacterized protein</fullName>
    </submittedName>
</protein>
<keyword evidence="2" id="KW-1185">Reference proteome</keyword>
<sequence length="88" mass="10186">MLENPNKREKTTTTFWSLLPSSKQQPGSWLGLYPIHAITPKAGLQSARTINRKFHQPGTHSPYVISWLPLSKEQHEIIIVIKFEREFC</sequence>
<dbReference type="EMBL" id="JAACJL010000002">
    <property type="protein sequence ID" value="KAF4622125.1"/>
    <property type="molecule type" value="Genomic_DNA"/>
</dbReference>
<gene>
    <name evidence="1" type="ORF">D9613_009463</name>
</gene>
<evidence type="ECO:0000313" key="1">
    <source>
        <dbReference type="EMBL" id="KAF4622125.1"/>
    </source>
</evidence>
<evidence type="ECO:0000313" key="2">
    <source>
        <dbReference type="Proteomes" id="UP000521872"/>
    </source>
</evidence>
<dbReference type="Proteomes" id="UP000521872">
    <property type="component" value="Unassembled WGS sequence"/>
</dbReference>
<accession>A0A8H4VVR6</accession>